<reference evidence="6 7" key="1">
    <citation type="submission" date="2020-06" db="EMBL/GenBank/DDBJ databases">
        <title>The yeast mating-type switching endonuclease HO is a domesticated member of an unorthodox homing genetic element family.</title>
        <authorList>
            <person name="Coughlan A.Y."/>
            <person name="Lombardi L."/>
            <person name="Braun-Galleani S."/>
            <person name="Martos A.R."/>
            <person name="Galeote V."/>
            <person name="Bigey F."/>
            <person name="Dequin S."/>
            <person name="Byrne K.P."/>
            <person name="Wolfe K.H."/>
        </authorList>
    </citation>
    <scope>NUCLEOTIDE SEQUENCE [LARGE SCALE GENOMIC DNA]</scope>
    <source>
        <strain evidence="6 7">CBS764</strain>
    </source>
</reference>
<dbReference type="InterPro" id="IPR019459">
    <property type="entry name" value="GRAB"/>
</dbReference>
<dbReference type="Proteomes" id="UP000515788">
    <property type="component" value="Chromosome 1"/>
</dbReference>
<evidence type="ECO:0000256" key="1">
    <source>
        <dbReference type="ARBA" id="ARBA00004555"/>
    </source>
</evidence>
<feature type="domain" description="GRIP" evidence="5">
    <location>
        <begin position="391"/>
        <end position="442"/>
    </location>
</feature>
<dbReference type="Gene3D" id="1.10.287.1490">
    <property type="match status" value="2"/>
</dbReference>
<dbReference type="PANTHER" id="PTHR18921">
    <property type="entry name" value="MYOSIN HEAVY CHAIN - RELATED"/>
    <property type="match status" value="1"/>
</dbReference>
<accession>A0A7G3ZBN6</accession>
<dbReference type="PROSITE" id="PS50913">
    <property type="entry name" value="GRIP"/>
    <property type="match status" value="1"/>
</dbReference>
<evidence type="ECO:0000256" key="3">
    <source>
        <dbReference type="ARBA" id="ARBA00023054"/>
    </source>
</evidence>
<proteinExistence type="predicted"/>
<feature type="region of interest" description="Disordered" evidence="4">
    <location>
        <begin position="1"/>
        <end position="77"/>
    </location>
</feature>
<keyword evidence="2" id="KW-0333">Golgi apparatus</keyword>
<sequence>MGKNKKKSAKKQHQTAPENANSKGQKADEHQAEHVQSSRDIKDQSLETSSQEAKDASNGDGTAAAPVSSNEEMDRLREEIQALKSELALERELRQTQKDGNVAVPSPFTDSQEYNDLKAERDEFEAQYNNLLNRISSMKNVFSKMKESQQELEAVKEQLSEYESQNVRLKEKVDILNKERKDLEETITTLNLEYSNLDEERESAQRRCTSYKNELESLAERLERESEKHRQELKSIVDEKNQLDSQLQDMVIVLKSSRQDLSTLRAEKEDLSSAVKTLEEEKKTLQENIRSLEADLENAFGSFKQQSKQNTLEVNALRSQLDKSEESNAQLSKTIEQLNKDIQSMSEDVSGKKKLEQECKERVLQIGKLRHEAIILNEHLTKALTMLKQSSDSESVDKELISNLLVSFVSIPRADPKKFEVLELISSFLSWDDDKKRQAGLLHYKEQTPKSAGSMSSTGNFVTLWTEFLEKESEK</sequence>
<dbReference type="AlphaFoldDB" id="A0A7G3ZBN6"/>
<protein>
    <recommendedName>
        <fullName evidence="5">GRIP domain-containing protein</fullName>
    </recommendedName>
</protein>
<dbReference type="RefSeq" id="XP_037137597.1">
    <property type="nucleotide sequence ID" value="XM_037281702.1"/>
</dbReference>
<comment type="subcellular location">
    <subcellularLocation>
        <location evidence="1">Golgi apparatus</location>
    </subcellularLocation>
</comment>
<dbReference type="OrthoDB" id="425925at2759"/>
<dbReference type="GO" id="GO:0005794">
    <property type="term" value="C:Golgi apparatus"/>
    <property type="evidence" value="ECO:0007669"/>
    <property type="project" value="UniProtKB-SubCell"/>
</dbReference>
<evidence type="ECO:0000313" key="7">
    <source>
        <dbReference type="Proteomes" id="UP000515788"/>
    </source>
</evidence>
<evidence type="ECO:0000313" key="6">
    <source>
        <dbReference type="EMBL" id="QLL30922.1"/>
    </source>
</evidence>
<feature type="compositionally biased region" description="Basic residues" evidence="4">
    <location>
        <begin position="1"/>
        <end position="13"/>
    </location>
</feature>
<gene>
    <name evidence="6" type="ORF">HG536_0A07370</name>
</gene>
<dbReference type="InterPro" id="IPR000237">
    <property type="entry name" value="GRIP_dom"/>
</dbReference>
<feature type="compositionally biased region" description="Polar residues" evidence="4">
    <location>
        <begin position="14"/>
        <end position="24"/>
    </location>
</feature>
<dbReference type="GeneID" id="59324019"/>
<keyword evidence="7" id="KW-1185">Reference proteome</keyword>
<dbReference type="EMBL" id="CP059246">
    <property type="protein sequence ID" value="QLL30922.1"/>
    <property type="molecule type" value="Genomic_DNA"/>
</dbReference>
<dbReference type="GO" id="GO:0006888">
    <property type="term" value="P:endoplasmic reticulum to Golgi vesicle-mediated transport"/>
    <property type="evidence" value="ECO:0007669"/>
    <property type="project" value="TreeGrafter"/>
</dbReference>
<dbReference type="GO" id="GO:0031267">
    <property type="term" value="F:small GTPase binding"/>
    <property type="evidence" value="ECO:0007669"/>
    <property type="project" value="TreeGrafter"/>
</dbReference>
<evidence type="ECO:0000259" key="5">
    <source>
        <dbReference type="PROSITE" id="PS50913"/>
    </source>
</evidence>
<dbReference type="Pfam" id="PF10375">
    <property type="entry name" value="GRAB"/>
    <property type="match status" value="1"/>
</dbReference>
<evidence type="ECO:0000256" key="4">
    <source>
        <dbReference type="SAM" id="MobiDB-lite"/>
    </source>
</evidence>
<dbReference type="KEGG" id="tgb:HG536_0A07370"/>
<name>A0A7G3ZBN6_9SACH</name>
<feature type="compositionally biased region" description="Basic and acidic residues" evidence="4">
    <location>
        <begin position="25"/>
        <end position="45"/>
    </location>
</feature>
<organism evidence="6 7">
    <name type="scientific">Torulaspora globosa</name>
    <dbReference type="NCBI Taxonomy" id="48254"/>
    <lineage>
        <taxon>Eukaryota</taxon>
        <taxon>Fungi</taxon>
        <taxon>Dikarya</taxon>
        <taxon>Ascomycota</taxon>
        <taxon>Saccharomycotina</taxon>
        <taxon>Saccharomycetes</taxon>
        <taxon>Saccharomycetales</taxon>
        <taxon>Saccharomycetaceae</taxon>
        <taxon>Torulaspora</taxon>
    </lineage>
</organism>
<dbReference type="PANTHER" id="PTHR18921:SF2">
    <property type="entry name" value="THYROID RECEPTOR-INTERACTING PROTEIN 11"/>
    <property type="match status" value="1"/>
</dbReference>
<keyword evidence="3" id="KW-0175">Coiled coil</keyword>
<evidence type="ECO:0000256" key="2">
    <source>
        <dbReference type="ARBA" id="ARBA00023034"/>
    </source>
</evidence>
<dbReference type="GO" id="GO:0007030">
    <property type="term" value="P:Golgi organization"/>
    <property type="evidence" value="ECO:0007669"/>
    <property type="project" value="TreeGrafter"/>
</dbReference>